<keyword evidence="1" id="KW-1133">Transmembrane helix</keyword>
<gene>
    <name evidence="2" type="ORF">GTHE00462_LOCUS36001</name>
</gene>
<feature type="transmembrane region" description="Helical" evidence="1">
    <location>
        <begin position="23"/>
        <end position="41"/>
    </location>
</feature>
<reference evidence="2" key="1">
    <citation type="submission" date="2021-01" db="EMBL/GenBank/DDBJ databases">
        <authorList>
            <person name="Corre E."/>
            <person name="Pelletier E."/>
            <person name="Niang G."/>
            <person name="Scheremetjew M."/>
            <person name="Finn R."/>
            <person name="Kale V."/>
            <person name="Holt S."/>
            <person name="Cochrane G."/>
            <person name="Meng A."/>
            <person name="Brown T."/>
            <person name="Cohen L."/>
        </authorList>
    </citation>
    <scope>NUCLEOTIDE SEQUENCE</scope>
    <source>
        <strain evidence="2">CCMP 2712</strain>
    </source>
</reference>
<name>A0A7S4PHW7_GUITH</name>
<accession>A0A7S4PHW7</accession>
<evidence type="ECO:0000313" key="2">
    <source>
        <dbReference type="EMBL" id="CAE2335693.1"/>
    </source>
</evidence>
<keyword evidence="1" id="KW-0812">Transmembrane</keyword>
<evidence type="ECO:0000256" key="1">
    <source>
        <dbReference type="SAM" id="Phobius"/>
    </source>
</evidence>
<proteinExistence type="predicted"/>
<dbReference type="AlphaFoldDB" id="A0A7S4PHW7"/>
<keyword evidence="1" id="KW-0472">Membrane</keyword>
<sequence length="110" mass="12783">MAGLAWGATFKFWDASTWSMPEYALWSVVILLGLELMSYLVNEIPQRFFNPSAIPIRGKHLDVLSWKDISFITWNKFTTTLFTYHALRFCWLSPRIAWVSARLADRLSGH</sequence>
<dbReference type="EMBL" id="HBKN01046017">
    <property type="protein sequence ID" value="CAE2335693.1"/>
    <property type="molecule type" value="Transcribed_RNA"/>
</dbReference>
<protein>
    <submittedName>
        <fullName evidence="2">Uncharacterized protein</fullName>
    </submittedName>
</protein>
<organism evidence="2">
    <name type="scientific">Guillardia theta</name>
    <name type="common">Cryptophyte</name>
    <name type="synonym">Cryptomonas phi</name>
    <dbReference type="NCBI Taxonomy" id="55529"/>
    <lineage>
        <taxon>Eukaryota</taxon>
        <taxon>Cryptophyceae</taxon>
        <taxon>Pyrenomonadales</taxon>
        <taxon>Geminigeraceae</taxon>
        <taxon>Guillardia</taxon>
    </lineage>
</organism>